<keyword evidence="2 5" id="KW-0812">Transmembrane</keyword>
<evidence type="ECO:0000259" key="6">
    <source>
        <dbReference type="PROSITE" id="PS50850"/>
    </source>
</evidence>
<dbReference type="InterPro" id="IPR020846">
    <property type="entry name" value="MFS_dom"/>
</dbReference>
<feature type="transmembrane region" description="Helical" evidence="5">
    <location>
        <begin position="207"/>
        <end position="224"/>
    </location>
</feature>
<feature type="transmembrane region" description="Helical" evidence="5">
    <location>
        <begin position="298"/>
        <end position="316"/>
    </location>
</feature>
<feature type="transmembrane region" description="Helical" evidence="5">
    <location>
        <begin position="101"/>
        <end position="128"/>
    </location>
</feature>
<feature type="transmembrane region" description="Helical" evidence="5">
    <location>
        <begin position="77"/>
        <end position="95"/>
    </location>
</feature>
<comment type="subcellular location">
    <subcellularLocation>
        <location evidence="1">Cell membrane</location>
        <topology evidence="1">Multi-pass membrane protein</topology>
    </subcellularLocation>
</comment>
<evidence type="ECO:0000313" key="8">
    <source>
        <dbReference type="Proteomes" id="UP000726170"/>
    </source>
</evidence>
<keyword evidence="3 5" id="KW-1133">Transmembrane helix</keyword>
<proteinExistence type="predicted"/>
<organism evidence="7 8">
    <name type="scientific">Clostridium mobile</name>
    <dbReference type="NCBI Taxonomy" id="2841512"/>
    <lineage>
        <taxon>Bacteria</taxon>
        <taxon>Bacillati</taxon>
        <taxon>Bacillota</taxon>
        <taxon>Clostridia</taxon>
        <taxon>Eubacteriales</taxon>
        <taxon>Clostridiaceae</taxon>
        <taxon>Clostridium</taxon>
    </lineage>
</organism>
<dbReference type="PANTHER" id="PTHR23514:SF13">
    <property type="entry name" value="INNER MEMBRANE PROTEIN YBJJ"/>
    <property type="match status" value="1"/>
</dbReference>
<evidence type="ECO:0000313" key="7">
    <source>
        <dbReference type="EMBL" id="MBU5486498.1"/>
    </source>
</evidence>
<evidence type="ECO:0000256" key="5">
    <source>
        <dbReference type="SAM" id="Phobius"/>
    </source>
</evidence>
<keyword evidence="4 5" id="KW-0472">Membrane</keyword>
<dbReference type="PROSITE" id="PS50850">
    <property type="entry name" value="MFS"/>
    <property type="match status" value="1"/>
</dbReference>
<feature type="transmembrane region" description="Helical" evidence="5">
    <location>
        <begin position="360"/>
        <end position="379"/>
    </location>
</feature>
<protein>
    <submittedName>
        <fullName evidence="7">MFS transporter</fullName>
    </submittedName>
</protein>
<dbReference type="RefSeq" id="WP_216441104.1">
    <property type="nucleotide sequence ID" value="NZ_JAHLQF010000007.1"/>
</dbReference>
<comment type="caution">
    <text evidence="7">The sequence shown here is derived from an EMBL/GenBank/DDBJ whole genome shotgun (WGS) entry which is preliminary data.</text>
</comment>
<keyword evidence="8" id="KW-1185">Reference proteome</keyword>
<feature type="transmembrane region" description="Helical" evidence="5">
    <location>
        <begin position="274"/>
        <end position="292"/>
    </location>
</feature>
<dbReference type="Proteomes" id="UP000726170">
    <property type="component" value="Unassembled WGS sequence"/>
</dbReference>
<evidence type="ECO:0000256" key="3">
    <source>
        <dbReference type="ARBA" id="ARBA00022989"/>
    </source>
</evidence>
<dbReference type="Pfam" id="PF07690">
    <property type="entry name" value="MFS_1"/>
    <property type="match status" value="1"/>
</dbReference>
<dbReference type="PANTHER" id="PTHR23514">
    <property type="entry name" value="BYPASS OF STOP CODON PROTEIN 6"/>
    <property type="match status" value="1"/>
</dbReference>
<sequence length="387" mass="44034">MDNKNNKIIKITALIFMTMILSAVCESIRGIFVPTFQENFNVNDHQIAYIFSIGSIGYILFTYIGGILCEKIGQKKVILLGFMFLLISLTGFYFTHKYIGLLIYMFIMNMGVSLCTIAINTLVPILFISFQALFMNFTHFCYGLGLTITQRTTGILLYKGVQWRTIYLFIAFLYALLTIAFLFTKIPEPQKVMDIEEKEKNDLDKPLIFCYMCALGFYVFAESATQNWFVNFMYKVYDLNEKEGSFYIALFFGLFAIGRLIGGFIVDKIGYIKSVLILSTVALILYSTGLIMGRKGLIIISLSGFFFSITFPTIVVTISKVFKEKSAYITGIIITVSSLINTVFNQLIGELNRMIGVYNAFYLVPISLIISIIFIYNIYKKTNKILS</sequence>
<reference evidence="7 8" key="1">
    <citation type="submission" date="2021-06" db="EMBL/GenBank/DDBJ databases">
        <authorList>
            <person name="Sun Q."/>
            <person name="Li D."/>
        </authorList>
    </citation>
    <scope>NUCLEOTIDE SEQUENCE [LARGE SCALE GENOMIC DNA]</scope>
    <source>
        <strain evidence="7 8">MSJ-11</strain>
    </source>
</reference>
<feature type="domain" description="Major facilitator superfamily (MFS) profile" evidence="6">
    <location>
        <begin position="11"/>
        <end position="383"/>
    </location>
</feature>
<dbReference type="InterPro" id="IPR011701">
    <property type="entry name" value="MFS"/>
</dbReference>
<evidence type="ECO:0000256" key="4">
    <source>
        <dbReference type="ARBA" id="ARBA00023136"/>
    </source>
</evidence>
<feature type="transmembrane region" description="Helical" evidence="5">
    <location>
        <begin position="166"/>
        <end position="186"/>
    </location>
</feature>
<feature type="transmembrane region" description="Helical" evidence="5">
    <location>
        <begin position="47"/>
        <end position="65"/>
    </location>
</feature>
<feature type="transmembrane region" description="Helical" evidence="5">
    <location>
        <begin position="328"/>
        <end position="348"/>
    </location>
</feature>
<gene>
    <name evidence="7" type="ORF">KQI86_19545</name>
</gene>
<evidence type="ECO:0000256" key="2">
    <source>
        <dbReference type="ARBA" id="ARBA00022692"/>
    </source>
</evidence>
<feature type="transmembrane region" description="Helical" evidence="5">
    <location>
        <begin position="12"/>
        <end position="32"/>
    </location>
</feature>
<dbReference type="EMBL" id="JAHLQF010000007">
    <property type="protein sequence ID" value="MBU5486498.1"/>
    <property type="molecule type" value="Genomic_DNA"/>
</dbReference>
<name>A0ABS6EMP4_9CLOT</name>
<feature type="transmembrane region" description="Helical" evidence="5">
    <location>
        <begin position="244"/>
        <end position="262"/>
    </location>
</feature>
<evidence type="ECO:0000256" key="1">
    <source>
        <dbReference type="ARBA" id="ARBA00004651"/>
    </source>
</evidence>
<accession>A0ABS6EMP4</accession>
<dbReference type="InterPro" id="IPR051788">
    <property type="entry name" value="MFS_Transporter"/>
</dbReference>